<evidence type="ECO:0000313" key="2">
    <source>
        <dbReference type="EMBL" id="PXX75020.1"/>
    </source>
</evidence>
<evidence type="ECO:0000313" key="3">
    <source>
        <dbReference type="Proteomes" id="UP000247612"/>
    </source>
</evidence>
<dbReference type="STRING" id="1034346.GCA_000313565_01494"/>
<evidence type="ECO:0000313" key="1">
    <source>
        <dbReference type="EMBL" id="MDY5167937.1"/>
    </source>
</evidence>
<dbReference type="Proteomes" id="UP000247612">
    <property type="component" value="Unassembled WGS sequence"/>
</dbReference>
<protein>
    <submittedName>
        <fullName evidence="1">Asp23/Gls24 family envelope stress response protein</fullName>
    </submittedName>
    <submittedName>
        <fullName evidence="2">Putative alkaline shock family protein YloU</fullName>
    </submittedName>
</protein>
<gene>
    <name evidence="2" type="ORF">DES51_1211</name>
    <name evidence="1" type="ORF">MQE39_07400</name>
</gene>
<dbReference type="RefSeq" id="WP_022937797.1">
    <property type="nucleotide sequence ID" value="NZ_BAABZA010000001.1"/>
</dbReference>
<dbReference type="OrthoDB" id="1768319at2"/>
<accession>A0A2V2FTV5</accession>
<sequence length="108" mass="12147">MAQEYIAVKQKNDLGLIAISKSVFQTIAEIEVEEEENVALAEATPFKSPLGCKITDDRLYLSVDIKVMYNANVNEICAKLQNKIYDSIKHMSEYAPDVIDIKVTGFLF</sequence>
<dbReference type="EMBL" id="QJKH01000021">
    <property type="protein sequence ID" value="PXX75020.1"/>
    <property type="molecule type" value="Genomic_DNA"/>
</dbReference>
<dbReference type="GeneID" id="94439319"/>
<dbReference type="EMBL" id="JALDAW010000011">
    <property type="protein sequence ID" value="MDY5167937.1"/>
    <property type="molecule type" value="Genomic_DNA"/>
</dbReference>
<reference evidence="1" key="2">
    <citation type="submission" date="2022-03" db="EMBL/GenBank/DDBJ databases">
        <title>First case of bacteraemia caused by Dielma fastidiosa in a patient hospitalised with diverticulitis.</title>
        <authorList>
            <person name="Forman-Ankjaer B."/>
            <person name="Hvid-Jensen F."/>
            <person name="Kobel C.M."/>
            <person name="Greve T."/>
        </authorList>
    </citation>
    <scope>NUCLEOTIDE SEQUENCE</scope>
    <source>
        <strain evidence="1">AUH_DF_2021</strain>
    </source>
</reference>
<name>A0A2V2FTV5_9FIRM</name>
<dbReference type="Proteomes" id="UP001276902">
    <property type="component" value="Unassembled WGS sequence"/>
</dbReference>
<proteinExistence type="predicted"/>
<comment type="caution">
    <text evidence="2">The sequence shown here is derived from an EMBL/GenBank/DDBJ whole genome shotgun (WGS) entry which is preliminary data.</text>
</comment>
<keyword evidence="3" id="KW-1185">Reference proteome</keyword>
<dbReference type="AlphaFoldDB" id="A0A2V2FTV5"/>
<organism evidence="2 3">
    <name type="scientific">Dielma fastidiosa</name>
    <dbReference type="NCBI Taxonomy" id="1034346"/>
    <lineage>
        <taxon>Bacteria</taxon>
        <taxon>Bacillati</taxon>
        <taxon>Bacillota</taxon>
        <taxon>Erysipelotrichia</taxon>
        <taxon>Erysipelotrichales</taxon>
        <taxon>Erysipelotrichaceae</taxon>
        <taxon>Dielma</taxon>
    </lineage>
</organism>
<reference evidence="2 3" key="1">
    <citation type="submission" date="2018-05" db="EMBL/GenBank/DDBJ databases">
        <title>Genomic Encyclopedia of Type Strains, Phase IV (KMG-IV): sequencing the most valuable type-strain genomes for metagenomic binning, comparative biology and taxonomic classification.</title>
        <authorList>
            <person name="Goeker M."/>
        </authorList>
    </citation>
    <scope>NUCLEOTIDE SEQUENCE [LARGE SCALE GENOMIC DNA]</scope>
    <source>
        <strain evidence="2 3">JC118</strain>
    </source>
</reference>